<evidence type="ECO:0000256" key="5">
    <source>
        <dbReference type="ARBA" id="ARBA00023186"/>
    </source>
</evidence>
<dbReference type="PRINTS" id="PR00625">
    <property type="entry name" value="JDOMAIN"/>
</dbReference>
<dbReference type="InterPro" id="IPR012724">
    <property type="entry name" value="DnaJ"/>
</dbReference>
<dbReference type="PROSITE" id="PS51188">
    <property type="entry name" value="ZF_CR"/>
    <property type="match status" value="1"/>
</dbReference>
<dbReference type="FunFam" id="2.10.230.10:FF:000002">
    <property type="entry name" value="Molecular chaperone DnaJ"/>
    <property type="match status" value="1"/>
</dbReference>
<evidence type="ECO:0000256" key="3">
    <source>
        <dbReference type="ARBA" id="ARBA00022771"/>
    </source>
</evidence>
<dbReference type="SUPFAM" id="SSF46565">
    <property type="entry name" value="Chaperone J-domain"/>
    <property type="match status" value="1"/>
</dbReference>
<dbReference type="PROSITE" id="PS50076">
    <property type="entry name" value="DNAJ_2"/>
    <property type="match status" value="1"/>
</dbReference>
<dbReference type="PANTHER" id="PTHR43096:SF52">
    <property type="entry name" value="DNAJ HOMOLOG 1, MITOCHONDRIAL-RELATED"/>
    <property type="match status" value="1"/>
</dbReference>
<proteinExistence type="inferred from homology"/>
<dbReference type="InterPro" id="IPR036410">
    <property type="entry name" value="HSP_DnaJ_Cys-rich_dom_sf"/>
</dbReference>
<dbReference type="Pfam" id="PF01556">
    <property type="entry name" value="DnaJ_C"/>
    <property type="match status" value="1"/>
</dbReference>
<dbReference type="CDD" id="cd10747">
    <property type="entry name" value="DnaJ_C"/>
    <property type="match status" value="1"/>
</dbReference>
<sequence length="376" mass="39960">MASTVPGDPYQVLGVQRGADDQTIKKSFRALARELHPDVNSHDPDAETKFKAAAEAYEILSDPRRREIYDQYGHEGLRNGGMRPNFEGFGSLNDLFGAFFGGGFGGGQSGPAQGDDAIIAVSVSLQEAAAGKRTTISFEAIDRCDECDGSGAEPGSKLTSCDRCQGSGVVEGVANSPFGQVLQRRACDSCDGQGQIAEAPCESCDGRGRVVRRRELEIEVPAGIDDGQRIRLGGRGHAGERGGPAGDLYVQVQVAPSEHLLRDGDDLICVLDVPAPTAALGATLEVEGLEGPVAVKVPAATQPGEIIELDRLGMPQLRRPERRGALRVVINVVIPRRLTDEQRSLNQQLADSLTDENLAAPEGLGAKLRRLLSSSR</sequence>
<accession>A0A6J5ZYV5</accession>
<feature type="domain" description="J" evidence="6">
    <location>
        <begin position="8"/>
        <end position="73"/>
    </location>
</feature>
<dbReference type="SMART" id="SM00271">
    <property type="entry name" value="DnaJ"/>
    <property type="match status" value="1"/>
</dbReference>
<dbReference type="EMBL" id="CAESAO010000207">
    <property type="protein sequence ID" value="CAB4347295.1"/>
    <property type="molecule type" value="Genomic_DNA"/>
</dbReference>
<evidence type="ECO:0000256" key="2">
    <source>
        <dbReference type="ARBA" id="ARBA00022737"/>
    </source>
</evidence>
<dbReference type="GO" id="GO:0005524">
    <property type="term" value="F:ATP binding"/>
    <property type="evidence" value="ECO:0007669"/>
    <property type="project" value="InterPro"/>
</dbReference>
<keyword evidence="3" id="KW-0863">Zinc-finger</keyword>
<organism evidence="8">
    <name type="scientific">freshwater metagenome</name>
    <dbReference type="NCBI Taxonomy" id="449393"/>
    <lineage>
        <taxon>unclassified sequences</taxon>
        <taxon>metagenomes</taxon>
        <taxon>ecological metagenomes</taxon>
    </lineage>
</organism>
<dbReference type="InterPro" id="IPR036869">
    <property type="entry name" value="J_dom_sf"/>
</dbReference>
<dbReference type="HAMAP" id="MF_01152">
    <property type="entry name" value="DnaJ"/>
    <property type="match status" value="1"/>
</dbReference>
<keyword evidence="4" id="KW-0862">Zinc</keyword>
<keyword evidence="5" id="KW-0143">Chaperone</keyword>
<dbReference type="NCBIfam" id="NF008035">
    <property type="entry name" value="PRK10767.1"/>
    <property type="match status" value="1"/>
</dbReference>
<dbReference type="GO" id="GO:0009408">
    <property type="term" value="P:response to heat"/>
    <property type="evidence" value="ECO:0007669"/>
    <property type="project" value="InterPro"/>
</dbReference>
<dbReference type="PANTHER" id="PTHR43096">
    <property type="entry name" value="DNAJ HOMOLOG 1, MITOCHONDRIAL-RELATED"/>
    <property type="match status" value="1"/>
</dbReference>
<dbReference type="GO" id="GO:0051082">
    <property type="term" value="F:unfolded protein binding"/>
    <property type="evidence" value="ECO:0007669"/>
    <property type="project" value="InterPro"/>
</dbReference>
<protein>
    <submittedName>
        <fullName evidence="8">Unannotated protein</fullName>
    </submittedName>
</protein>
<dbReference type="GO" id="GO:0031072">
    <property type="term" value="F:heat shock protein binding"/>
    <property type="evidence" value="ECO:0007669"/>
    <property type="project" value="InterPro"/>
</dbReference>
<reference evidence="8" key="1">
    <citation type="submission" date="2020-05" db="EMBL/GenBank/DDBJ databases">
        <authorList>
            <person name="Chiriac C."/>
            <person name="Salcher M."/>
            <person name="Ghai R."/>
            <person name="Kavagutti S V."/>
        </authorList>
    </citation>
    <scope>NUCLEOTIDE SEQUENCE</scope>
</reference>
<dbReference type="Pfam" id="PF00226">
    <property type="entry name" value="DnaJ"/>
    <property type="match status" value="1"/>
</dbReference>
<dbReference type="GO" id="GO:0005737">
    <property type="term" value="C:cytoplasm"/>
    <property type="evidence" value="ECO:0007669"/>
    <property type="project" value="TreeGrafter"/>
</dbReference>
<dbReference type="SUPFAM" id="SSF57938">
    <property type="entry name" value="DnaJ/Hsp40 cysteine-rich domain"/>
    <property type="match status" value="1"/>
</dbReference>
<dbReference type="Gene3D" id="2.10.230.10">
    <property type="entry name" value="Heat shock protein DnaJ, cysteine-rich domain"/>
    <property type="match status" value="1"/>
</dbReference>
<dbReference type="PROSITE" id="PS00636">
    <property type="entry name" value="DNAJ_1"/>
    <property type="match status" value="1"/>
</dbReference>
<dbReference type="Pfam" id="PF00684">
    <property type="entry name" value="DnaJ_CXXCXGXG"/>
    <property type="match status" value="1"/>
</dbReference>
<evidence type="ECO:0000256" key="4">
    <source>
        <dbReference type="ARBA" id="ARBA00022833"/>
    </source>
</evidence>
<name>A0A6J5ZYV5_9ZZZZ</name>
<dbReference type="GO" id="GO:0008270">
    <property type="term" value="F:zinc ion binding"/>
    <property type="evidence" value="ECO:0007669"/>
    <property type="project" value="UniProtKB-KW"/>
</dbReference>
<keyword evidence="2" id="KW-0677">Repeat</keyword>
<keyword evidence="1" id="KW-0479">Metal-binding</keyword>
<dbReference type="InterPro" id="IPR002939">
    <property type="entry name" value="DnaJ_C"/>
</dbReference>
<gene>
    <name evidence="8" type="ORF">UFOPK3522_01638</name>
</gene>
<dbReference type="CDD" id="cd06257">
    <property type="entry name" value="DnaJ"/>
    <property type="match status" value="1"/>
</dbReference>
<feature type="domain" description="CR-type" evidence="7">
    <location>
        <begin position="131"/>
        <end position="213"/>
    </location>
</feature>
<dbReference type="InterPro" id="IPR001305">
    <property type="entry name" value="HSP_DnaJ_Cys-rich_dom"/>
</dbReference>
<dbReference type="Gene3D" id="2.60.260.20">
    <property type="entry name" value="Urease metallochaperone UreE, N-terminal domain"/>
    <property type="match status" value="2"/>
</dbReference>
<evidence type="ECO:0000259" key="7">
    <source>
        <dbReference type="PROSITE" id="PS51188"/>
    </source>
</evidence>
<dbReference type="CDD" id="cd10719">
    <property type="entry name" value="DnaJ_zf"/>
    <property type="match status" value="1"/>
</dbReference>
<evidence type="ECO:0000313" key="8">
    <source>
        <dbReference type="EMBL" id="CAB4347295.1"/>
    </source>
</evidence>
<dbReference type="InterPro" id="IPR001623">
    <property type="entry name" value="DnaJ_domain"/>
</dbReference>
<evidence type="ECO:0000259" key="6">
    <source>
        <dbReference type="PROSITE" id="PS50076"/>
    </source>
</evidence>
<dbReference type="GO" id="GO:0042026">
    <property type="term" value="P:protein refolding"/>
    <property type="evidence" value="ECO:0007669"/>
    <property type="project" value="TreeGrafter"/>
</dbReference>
<evidence type="ECO:0000256" key="1">
    <source>
        <dbReference type="ARBA" id="ARBA00022723"/>
    </source>
</evidence>
<dbReference type="AlphaFoldDB" id="A0A6J5ZYV5"/>
<dbReference type="InterPro" id="IPR008971">
    <property type="entry name" value="HSP40/DnaJ_pept-bd"/>
</dbReference>
<dbReference type="InterPro" id="IPR018253">
    <property type="entry name" value="DnaJ_domain_CS"/>
</dbReference>
<dbReference type="Gene3D" id="1.10.287.110">
    <property type="entry name" value="DnaJ domain"/>
    <property type="match status" value="1"/>
</dbReference>
<dbReference type="SUPFAM" id="SSF49493">
    <property type="entry name" value="HSP40/DnaJ peptide-binding domain"/>
    <property type="match status" value="2"/>
</dbReference>